<sequence length="90" mass="10550">MAERIALGYRIASGLFIHSVQVGKSMDKSSYHEFFSIMFFFLAYGDLLFFATKRFLLCVVALWYSATLKPKPRKGERLFFGWRERTFFSA</sequence>
<name>A0A5B9CZ10_9HYPH</name>
<dbReference type="KEGG" id="bky:D1093_08935"/>
<dbReference type="Proteomes" id="UP000321940">
    <property type="component" value="Chromosome"/>
</dbReference>
<evidence type="ECO:0000256" key="1">
    <source>
        <dbReference type="SAM" id="Phobius"/>
    </source>
</evidence>
<proteinExistence type="predicted"/>
<reference evidence="2 3" key="1">
    <citation type="journal article" date="2020" name="Int. J. Syst. Evol. Microbiol.">
        <title>Bartonella kosoyi sp. nov. and Bartonella krasnovii sp. nov., two novel species closely related to the zoonotic Bartonella elizabethae, isolated from black rats and wild desert rodent-fleas.</title>
        <authorList>
            <person name="Gutierrez R."/>
            <person name="Shalit T."/>
            <person name="Markus B."/>
            <person name="Yuan C."/>
            <person name="Nachum-Biala Y."/>
            <person name="Elad D."/>
            <person name="Harrus S."/>
        </authorList>
    </citation>
    <scope>NUCLEOTIDE SEQUENCE [LARGE SCALE GENOMIC DNA]</scope>
    <source>
        <strain evidence="2 3">Tel Aviv</strain>
    </source>
</reference>
<gene>
    <name evidence="2" type="ORF">D1093_08935</name>
</gene>
<keyword evidence="3" id="KW-1185">Reference proteome</keyword>
<feature type="transmembrane region" description="Helical" evidence="1">
    <location>
        <begin position="34"/>
        <end position="64"/>
    </location>
</feature>
<accession>A0A5B9CZ10</accession>
<protein>
    <submittedName>
        <fullName evidence="2">Uncharacterized protein</fullName>
    </submittedName>
</protein>
<keyword evidence="1" id="KW-1133">Transmembrane helix</keyword>
<evidence type="ECO:0000313" key="2">
    <source>
        <dbReference type="EMBL" id="QEE09701.1"/>
    </source>
</evidence>
<dbReference type="RefSeq" id="WP_120102127.1">
    <property type="nucleotide sequence ID" value="NZ_CP031843.2"/>
</dbReference>
<organism evidence="2 3">
    <name type="scientific">Bartonella kosoyi</name>
    <dbReference type="NCBI Taxonomy" id="2133959"/>
    <lineage>
        <taxon>Bacteria</taxon>
        <taxon>Pseudomonadati</taxon>
        <taxon>Pseudomonadota</taxon>
        <taxon>Alphaproteobacteria</taxon>
        <taxon>Hyphomicrobiales</taxon>
        <taxon>Bartonellaceae</taxon>
        <taxon>Bartonella</taxon>
    </lineage>
</organism>
<keyword evidence="1" id="KW-0472">Membrane</keyword>
<dbReference type="EMBL" id="CP031843">
    <property type="protein sequence ID" value="QEE09701.1"/>
    <property type="molecule type" value="Genomic_DNA"/>
</dbReference>
<evidence type="ECO:0000313" key="3">
    <source>
        <dbReference type="Proteomes" id="UP000321940"/>
    </source>
</evidence>
<dbReference type="AlphaFoldDB" id="A0A5B9CZ10"/>
<keyword evidence="1" id="KW-0812">Transmembrane</keyword>